<dbReference type="InterPro" id="IPR001296">
    <property type="entry name" value="Glyco_trans_1"/>
</dbReference>
<dbReference type="Pfam" id="PF13439">
    <property type="entry name" value="Glyco_transf_4"/>
    <property type="match status" value="1"/>
</dbReference>
<dbReference type="PANTHER" id="PTHR46401">
    <property type="entry name" value="GLYCOSYLTRANSFERASE WBBK-RELATED"/>
    <property type="match status" value="1"/>
</dbReference>
<dbReference type="InterPro" id="IPR028098">
    <property type="entry name" value="Glyco_trans_4-like_N"/>
</dbReference>
<dbReference type="RefSeq" id="WP_377314176.1">
    <property type="nucleotide sequence ID" value="NZ_JBHUIY010000003.1"/>
</dbReference>
<evidence type="ECO:0000313" key="5">
    <source>
        <dbReference type="Proteomes" id="UP001597296"/>
    </source>
</evidence>
<dbReference type="Gene3D" id="3.40.50.2000">
    <property type="entry name" value="Glycogen Phosphorylase B"/>
    <property type="match status" value="2"/>
</dbReference>
<comment type="caution">
    <text evidence="4">The sequence shown here is derived from an EMBL/GenBank/DDBJ whole genome shotgun (WGS) entry which is preliminary data.</text>
</comment>
<evidence type="ECO:0000259" key="2">
    <source>
        <dbReference type="Pfam" id="PF00534"/>
    </source>
</evidence>
<feature type="domain" description="Glycosyl transferase family 1" evidence="2">
    <location>
        <begin position="181"/>
        <end position="340"/>
    </location>
</feature>
<dbReference type="EMBL" id="JBHUIY010000003">
    <property type="protein sequence ID" value="MFD2232661.1"/>
    <property type="molecule type" value="Genomic_DNA"/>
</dbReference>
<name>A0ABW5C7H8_9PROT</name>
<keyword evidence="5" id="KW-1185">Reference proteome</keyword>
<protein>
    <submittedName>
        <fullName evidence="4">Glycosyltransferase family 4 protein</fullName>
    </submittedName>
</protein>
<evidence type="ECO:0000259" key="3">
    <source>
        <dbReference type="Pfam" id="PF13439"/>
    </source>
</evidence>
<gene>
    <name evidence="4" type="ORF">ACFSNB_02460</name>
</gene>
<organism evidence="4 5">
    <name type="scientific">Phaeospirillum tilakii</name>
    <dbReference type="NCBI Taxonomy" id="741673"/>
    <lineage>
        <taxon>Bacteria</taxon>
        <taxon>Pseudomonadati</taxon>
        <taxon>Pseudomonadota</taxon>
        <taxon>Alphaproteobacteria</taxon>
        <taxon>Rhodospirillales</taxon>
        <taxon>Rhodospirillaceae</taxon>
        <taxon>Phaeospirillum</taxon>
    </lineage>
</organism>
<keyword evidence="1" id="KW-0808">Transferase</keyword>
<proteinExistence type="predicted"/>
<evidence type="ECO:0000313" key="4">
    <source>
        <dbReference type="EMBL" id="MFD2232661.1"/>
    </source>
</evidence>
<reference evidence="5" key="1">
    <citation type="journal article" date="2019" name="Int. J. Syst. Evol. Microbiol.">
        <title>The Global Catalogue of Microorganisms (GCM) 10K type strain sequencing project: providing services to taxonomists for standard genome sequencing and annotation.</title>
        <authorList>
            <consortium name="The Broad Institute Genomics Platform"/>
            <consortium name="The Broad Institute Genome Sequencing Center for Infectious Disease"/>
            <person name="Wu L."/>
            <person name="Ma J."/>
        </authorList>
    </citation>
    <scope>NUCLEOTIDE SEQUENCE [LARGE SCALE GENOMIC DNA]</scope>
    <source>
        <strain evidence="5">KCTC 15012</strain>
    </source>
</reference>
<dbReference type="CDD" id="cd03809">
    <property type="entry name" value="GT4_MtfB-like"/>
    <property type="match status" value="1"/>
</dbReference>
<feature type="domain" description="Glycosyltransferase subfamily 4-like N-terminal" evidence="3">
    <location>
        <begin position="13"/>
        <end position="171"/>
    </location>
</feature>
<accession>A0ABW5C7H8</accession>
<dbReference type="PANTHER" id="PTHR46401:SF2">
    <property type="entry name" value="GLYCOSYLTRANSFERASE WBBK-RELATED"/>
    <property type="match status" value="1"/>
</dbReference>
<sequence length="366" mass="39394">MRVLVNAVHAKSGGGVTTLRHLLPALAARPGLTLALAIQRDQRPLFADLPAAVTLHELPGRGKLGTVLWQEQVTIPALARRIGADVVFSPANYGPLFGPPAVILLRNAFEVTSLERRLDKRLYWAAVRGLTWACFCRCRRAIAVSAHAARAFLAHFGRDGDPRLSVIHHGVAPLYHPPAEGEARESGLLLAVSDLYVQKNFETLLRALARLAPTRPELRLEIAGRRLDPAYADRLAALVEELGLSDRVRFLGGQPPEVVAALYRRATLLAFPSLVETFGNPLVEAMASGLPVVCSDAAAMPEIVADAALLARPGDDGDFARQIARLLDEPGLAAELSRRGLARAAAFSWERTAAATADVLRAAAER</sequence>
<evidence type="ECO:0000256" key="1">
    <source>
        <dbReference type="ARBA" id="ARBA00022679"/>
    </source>
</evidence>
<dbReference type="Proteomes" id="UP001597296">
    <property type="component" value="Unassembled WGS sequence"/>
</dbReference>
<dbReference type="SUPFAM" id="SSF53756">
    <property type="entry name" value="UDP-Glycosyltransferase/glycogen phosphorylase"/>
    <property type="match status" value="1"/>
</dbReference>
<dbReference type="Pfam" id="PF00534">
    <property type="entry name" value="Glycos_transf_1"/>
    <property type="match status" value="1"/>
</dbReference>